<sequence>MLVSGMTINVNAANNTGSWEGYGGLSYYTFNEDNAGDDFSKGFFAGIRKWSSDNLAFGAELNYISYDVEVVEEDLFYYYSYNELVSLRGFLGVVTYKLSDNLSLNGALGYYSYDFLFNSESDLGIKFGVETAMPLSSNMDFIGRISYRDIEFVGSDFAGLELSTGFTVEF</sequence>
<protein>
    <recommendedName>
        <fullName evidence="3">Outer membrane protein with beta-barrel domain</fullName>
    </recommendedName>
</protein>
<evidence type="ECO:0000313" key="1">
    <source>
        <dbReference type="EMBL" id="TDX45300.1"/>
    </source>
</evidence>
<evidence type="ECO:0008006" key="3">
    <source>
        <dbReference type="Google" id="ProtNLM"/>
    </source>
</evidence>
<gene>
    <name evidence="1" type="ORF">C7959_14610</name>
</gene>
<dbReference type="RefSeq" id="WP_134118935.1">
    <property type="nucleotide sequence ID" value="NZ_SOEG01000046.1"/>
</dbReference>
<evidence type="ECO:0000313" key="2">
    <source>
        <dbReference type="Proteomes" id="UP000295832"/>
    </source>
</evidence>
<keyword evidence="2" id="KW-1185">Reference proteome</keyword>
<name>A0A4R8GI15_9FIRM</name>
<dbReference type="EMBL" id="SOEG01000046">
    <property type="protein sequence ID" value="TDX45300.1"/>
    <property type="molecule type" value="Genomic_DNA"/>
</dbReference>
<reference evidence="1 2" key="1">
    <citation type="submission" date="2019-03" db="EMBL/GenBank/DDBJ databases">
        <title>Subsurface microbial communities from deep shales in Ohio and West Virginia, USA.</title>
        <authorList>
            <person name="Wrighton K."/>
        </authorList>
    </citation>
    <scope>NUCLEOTIDE SEQUENCE [LARGE SCALE GENOMIC DNA]</scope>
    <source>
        <strain evidence="1 2">MSL 6dP</strain>
    </source>
</reference>
<comment type="caution">
    <text evidence="1">The sequence shown here is derived from an EMBL/GenBank/DDBJ whole genome shotgun (WGS) entry which is preliminary data.</text>
</comment>
<proteinExistence type="predicted"/>
<accession>A0A4R8GI15</accession>
<organism evidence="1 2">
    <name type="scientific">Orenia marismortui</name>
    <dbReference type="NCBI Taxonomy" id="46469"/>
    <lineage>
        <taxon>Bacteria</taxon>
        <taxon>Bacillati</taxon>
        <taxon>Bacillota</taxon>
        <taxon>Clostridia</taxon>
        <taxon>Halanaerobiales</taxon>
        <taxon>Halobacteroidaceae</taxon>
        <taxon>Orenia</taxon>
    </lineage>
</organism>
<dbReference type="Proteomes" id="UP000295832">
    <property type="component" value="Unassembled WGS sequence"/>
</dbReference>
<dbReference type="AlphaFoldDB" id="A0A4R8GI15"/>